<dbReference type="Proteomes" id="UP000297713">
    <property type="component" value="Unassembled WGS sequence"/>
</dbReference>
<dbReference type="InterPro" id="IPR038186">
    <property type="entry name" value="CHAD_dom_sf"/>
</dbReference>
<dbReference type="Gene3D" id="1.40.20.10">
    <property type="entry name" value="CHAD domain"/>
    <property type="match status" value="1"/>
</dbReference>
<evidence type="ECO:0000259" key="1">
    <source>
        <dbReference type="SMART" id="SM00880"/>
    </source>
</evidence>
<gene>
    <name evidence="2" type="ORF">A7Q10_03400</name>
</gene>
<organism evidence="2 3">
    <name type="scientific">Methylacidiphilum caldifontis</name>
    <dbReference type="NCBI Taxonomy" id="2795386"/>
    <lineage>
        <taxon>Bacteria</taxon>
        <taxon>Pseudomonadati</taxon>
        <taxon>Verrucomicrobiota</taxon>
        <taxon>Methylacidiphilae</taxon>
        <taxon>Methylacidiphilales</taxon>
        <taxon>Methylacidiphilaceae</taxon>
        <taxon>Methylacidiphilum (ex Ratnadevi et al. 2023)</taxon>
    </lineage>
</organism>
<evidence type="ECO:0000313" key="2">
    <source>
        <dbReference type="EMBL" id="TFE72926.1"/>
    </source>
</evidence>
<accession>A0A4Y8PHP6</accession>
<dbReference type="PANTHER" id="PTHR39339:SF1">
    <property type="entry name" value="CHAD DOMAIN-CONTAINING PROTEIN"/>
    <property type="match status" value="1"/>
</dbReference>
<evidence type="ECO:0000313" key="3">
    <source>
        <dbReference type="Proteomes" id="UP000297713"/>
    </source>
</evidence>
<sequence length="300" mass="35136">MEKGVSVKTKRLQPLIFWDKAAEKLLKWKNPTNFDDNVHDLRVLGKKLRALYYFFKPFLGKNFVRKEKLKVKKAMSSLGDIRDTHVSMKIYRKIKQDYPQLIFPKILENFLESQSHGLKQNQPYSNGKSLQVEKKHIKSMEIILSARERLLKKISGKPFEKKMIIERMQEGLSAVLDSMIKAKNESSAASFHEWRIKTKRFYYQLSLCLHRKSSAELEKVVKKFKQIEQYLGQAHDFHVLSTLVSTVDSKYVNDKEKKSFEEFLLLLNKFETEKEKEALELAEKLIGSGLEETITTLFNP</sequence>
<proteinExistence type="predicted"/>
<reference evidence="2 3" key="1">
    <citation type="submission" date="2016-05" db="EMBL/GenBank/DDBJ databases">
        <title>Diversity and Homogeneity among Thermoacidophilic Verrucomicrobia Methanotrophs Linked with Geographical Origin.</title>
        <authorList>
            <person name="Erikstad H.-A."/>
            <person name="Smestad N.B."/>
            <person name="Ceballos R.M."/>
            <person name="Birkeland N.-K."/>
        </authorList>
    </citation>
    <scope>NUCLEOTIDE SEQUENCE [LARGE SCALE GENOMIC DNA]</scope>
    <source>
        <strain evidence="2 3">Phi</strain>
    </source>
</reference>
<dbReference type="InterPro" id="IPR007899">
    <property type="entry name" value="CHAD_dom"/>
</dbReference>
<dbReference type="PANTHER" id="PTHR39339">
    <property type="entry name" value="SLR1444 PROTEIN"/>
    <property type="match status" value="1"/>
</dbReference>
<feature type="domain" description="CHAD" evidence="1">
    <location>
        <begin position="17"/>
        <end position="278"/>
    </location>
</feature>
<dbReference type="Pfam" id="PF05235">
    <property type="entry name" value="CHAD"/>
    <property type="match status" value="1"/>
</dbReference>
<dbReference type="OrthoDB" id="9810907at2"/>
<dbReference type="EMBL" id="LXQC01000013">
    <property type="protein sequence ID" value="TFE72926.1"/>
    <property type="molecule type" value="Genomic_DNA"/>
</dbReference>
<comment type="caution">
    <text evidence="2">The sequence shown here is derived from an EMBL/GenBank/DDBJ whole genome shotgun (WGS) entry which is preliminary data.</text>
</comment>
<protein>
    <submittedName>
        <fullName evidence="2">Metal-chelation protein CHAD</fullName>
    </submittedName>
</protein>
<name>A0A4Y8PHP6_9BACT</name>
<dbReference type="SMART" id="SM00880">
    <property type="entry name" value="CHAD"/>
    <property type="match status" value="1"/>
</dbReference>
<dbReference type="AlphaFoldDB" id="A0A4Y8PHP6"/>
<keyword evidence="3" id="KW-1185">Reference proteome</keyword>